<feature type="signal peptide" evidence="2">
    <location>
        <begin position="1"/>
        <end position="16"/>
    </location>
</feature>
<accession>A0A9W4XR22</accession>
<feature type="compositionally biased region" description="Low complexity" evidence="1">
    <location>
        <begin position="198"/>
        <end position="224"/>
    </location>
</feature>
<evidence type="ECO:0000313" key="3">
    <source>
        <dbReference type="EMBL" id="CAI6337535.1"/>
    </source>
</evidence>
<comment type="caution">
    <text evidence="3">The sequence shown here is derived from an EMBL/GenBank/DDBJ whole genome shotgun (WGS) entry which is preliminary data.</text>
</comment>
<keyword evidence="4" id="KW-1185">Reference proteome</keyword>
<organism evidence="3 4">
    <name type="scientific">Periconia digitata</name>
    <dbReference type="NCBI Taxonomy" id="1303443"/>
    <lineage>
        <taxon>Eukaryota</taxon>
        <taxon>Fungi</taxon>
        <taxon>Dikarya</taxon>
        <taxon>Ascomycota</taxon>
        <taxon>Pezizomycotina</taxon>
        <taxon>Dothideomycetes</taxon>
        <taxon>Pleosporomycetidae</taxon>
        <taxon>Pleosporales</taxon>
        <taxon>Massarineae</taxon>
        <taxon>Periconiaceae</taxon>
        <taxon>Periconia</taxon>
    </lineage>
</organism>
<protein>
    <submittedName>
        <fullName evidence="3">Uncharacterized protein</fullName>
    </submittedName>
</protein>
<feature type="chain" id="PRO_5040739673" evidence="2">
    <location>
        <begin position="17"/>
        <end position="298"/>
    </location>
</feature>
<dbReference type="InterPro" id="IPR006771">
    <property type="entry name" value="CetA-like"/>
</dbReference>
<feature type="region of interest" description="Disordered" evidence="1">
    <location>
        <begin position="198"/>
        <end position="232"/>
    </location>
</feature>
<dbReference type="PANTHER" id="PTHR36195">
    <property type="entry name" value="DOMAIN PROTEIN, PUTATIVE (AFU_ORTHOLOGUE AFUA_5G01990)-RELATED-RELATED"/>
    <property type="match status" value="1"/>
</dbReference>
<dbReference type="OrthoDB" id="5144514at2759"/>
<name>A0A9W4XR22_9PLEO</name>
<dbReference type="Pfam" id="PF04681">
    <property type="entry name" value="Bys1"/>
    <property type="match status" value="1"/>
</dbReference>
<gene>
    <name evidence="3" type="ORF">PDIGIT_LOCUS10648</name>
</gene>
<reference evidence="3" key="1">
    <citation type="submission" date="2023-01" db="EMBL/GenBank/DDBJ databases">
        <authorList>
            <person name="Van Ghelder C."/>
            <person name="Rancurel C."/>
        </authorList>
    </citation>
    <scope>NUCLEOTIDE SEQUENCE</scope>
    <source>
        <strain evidence="3">CNCM I-4278</strain>
    </source>
</reference>
<dbReference type="Proteomes" id="UP001152607">
    <property type="component" value="Unassembled WGS sequence"/>
</dbReference>
<dbReference type="EMBL" id="CAOQHR010000007">
    <property type="protein sequence ID" value="CAI6337535.1"/>
    <property type="molecule type" value="Genomic_DNA"/>
</dbReference>
<dbReference type="AlphaFoldDB" id="A0A9W4XR22"/>
<dbReference type="SUPFAM" id="SSF49870">
    <property type="entry name" value="Osmotin, thaumatin-like protein"/>
    <property type="match status" value="1"/>
</dbReference>
<evidence type="ECO:0000256" key="2">
    <source>
        <dbReference type="SAM" id="SignalP"/>
    </source>
</evidence>
<proteinExistence type="predicted"/>
<sequence length="298" mass="31826">MHYAFALAALAATAYATDSPSEKEMATWGHAKVVNRCPYDVYLWSIDKELGCNPEDGKKLSKGQSYSERFRPGKNAGGISIKISKFNQCGGKDQTQLEYRIDPSEEYGGNYLDMSFVDCLGGNCPGWKDGFYMASGKTGAPNTIKAATVNNEHCPEFMVNNPIEAAKVSYVLPDDRQTKFCPKESNLDLYLCGSEKPGASDDSAPSAVPSSSTKAPAPSQAKPSTFSILPSKPVSSSQVAVPSLPANDDFKVNAAAVTDAPKAPAPGAPVAVTTVITYVTVDAPARKRHAHGRRHNRA</sequence>
<evidence type="ECO:0000313" key="4">
    <source>
        <dbReference type="Proteomes" id="UP001152607"/>
    </source>
</evidence>
<evidence type="ECO:0000256" key="1">
    <source>
        <dbReference type="SAM" id="MobiDB-lite"/>
    </source>
</evidence>
<keyword evidence="2" id="KW-0732">Signal</keyword>
<dbReference type="InterPro" id="IPR037176">
    <property type="entry name" value="Osmotin/thaumatin-like_sf"/>
</dbReference>